<keyword evidence="9" id="KW-1185">Reference proteome</keyword>
<feature type="transmembrane region" description="Helical" evidence="6">
    <location>
        <begin position="96"/>
        <end position="117"/>
    </location>
</feature>
<keyword evidence="4 6" id="KW-1133">Transmembrane helix</keyword>
<dbReference type="PANTHER" id="PTHR43124">
    <property type="entry name" value="PURINE EFFLUX PUMP PBUE"/>
    <property type="match status" value="1"/>
</dbReference>
<evidence type="ECO:0000256" key="6">
    <source>
        <dbReference type="SAM" id="Phobius"/>
    </source>
</evidence>
<dbReference type="STRING" id="709839.TSA66_12900"/>
<feature type="transmembrane region" description="Helical" evidence="6">
    <location>
        <begin position="241"/>
        <end position="265"/>
    </location>
</feature>
<feature type="transmembrane region" description="Helical" evidence="6">
    <location>
        <begin position="277"/>
        <end position="294"/>
    </location>
</feature>
<sequence length="395" mass="41467">MPVTAVPLLSLAAFASGISLRVTDPLLPHLVGEFGVSLGDASYVITFFAVAYGLSQLFFGPVGDRYGKYFVVGCGSAACALTAALCGLAPGFPLLLLARLLAGATAAAIIPLSMAWIGDVVPYHERQPVLARFLIGQILGLSTGVLGGGIAADHHNWRVPFFVIAAIFVVVSAGLLRLNRRLPAHARITHKAEGSPLARVASEFRQVLSRPWARVVLVTVFLEGAFLYGAFAFIASHLHHVFGLALTTAGALVMLFGFGGLLFAVASRVLVNRLGEAGLSLWGGILIALSLLAIGLAPVWWWAVPGCFFCGLGFYMLHNTLQINATQMAPERRGAAVSAFASCFFLGQSVGVACAGLLVVRAGTATAISSGAVGVLAVALNFRHRLRLKIQTQAH</sequence>
<feature type="transmembrane region" description="Helical" evidence="6">
    <location>
        <begin position="129"/>
        <end position="151"/>
    </location>
</feature>
<evidence type="ECO:0000313" key="9">
    <source>
        <dbReference type="Proteomes" id="UP000031572"/>
    </source>
</evidence>
<evidence type="ECO:0000256" key="1">
    <source>
        <dbReference type="ARBA" id="ARBA00004651"/>
    </source>
</evidence>
<dbReference type="GO" id="GO:0022857">
    <property type="term" value="F:transmembrane transporter activity"/>
    <property type="evidence" value="ECO:0007669"/>
    <property type="project" value="InterPro"/>
</dbReference>
<dbReference type="CDD" id="cd17324">
    <property type="entry name" value="MFS_NepI_like"/>
    <property type="match status" value="1"/>
</dbReference>
<dbReference type="AlphaFoldDB" id="A0A0C1YSL9"/>
<feature type="transmembrane region" description="Helical" evidence="6">
    <location>
        <begin position="365"/>
        <end position="382"/>
    </location>
</feature>
<feature type="transmembrane region" description="Helical" evidence="6">
    <location>
        <begin position="43"/>
        <end position="62"/>
    </location>
</feature>
<keyword evidence="3 6" id="KW-0812">Transmembrane</keyword>
<evidence type="ECO:0000256" key="5">
    <source>
        <dbReference type="ARBA" id="ARBA00023136"/>
    </source>
</evidence>
<feature type="transmembrane region" description="Helical" evidence="6">
    <location>
        <begin position="69"/>
        <end position="90"/>
    </location>
</feature>
<dbReference type="InterPro" id="IPR036259">
    <property type="entry name" value="MFS_trans_sf"/>
</dbReference>
<accession>A0A0C1YSL9</accession>
<keyword evidence="5 6" id="KW-0472">Membrane</keyword>
<evidence type="ECO:0000313" key="8">
    <source>
        <dbReference type="EMBL" id="KIF83707.1"/>
    </source>
</evidence>
<dbReference type="EMBL" id="JWJG01000028">
    <property type="protein sequence ID" value="KIF83707.1"/>
    <property type="molecule type" value="Genomic_DNA"/>
</dbReference>
<name>A0A0C1YSL9_9BURK</name>
<feature type="transmembrane region" description="Helical" evidence="6">
    <location>
        <begin position="157"/>
        <end position="178"/>
    </location>
</feature>
<gene>
    <name evidence="8" type="ORF">TSA66_12900</name>
</gene>
<dbReference type="Proteomes" id="UP000031572">
    <property type="component" value="Unassembled WGS sequence"/>
</dbReference>
<dbReference type="SUPFAM" id="SSF103473">
    <property type="entry name" value="MFS general substrate transporter"/>
    <property type="match status" value="1"/>
</dbReference>
<evidence type="ECO:0000256" key="2">
    <source>
        <dbReference type="ARBA" id="ARBA00022475"/>
    </source>
</evidence>
<organism evidence="8 9">
    <name type="scientific">Noviherbaspirillum autotrophicum</name>
    <dbReference type="NCBI Taxonomy" id="709839"/>
    <lineage>
        <taxon>Bacteria</taxon>
        <taxon>Pseudomonadati</taxon>
        <taxon>Pseudomonadota</taxon>
        <taxon>Betaproteobacteria</taxon>
        <taxon>Burkholderiales</taxon>
        <taxon>Oxalobacteraceae</taxon>
        <taxon>Noviherbaspirillum</taxon>
    </lineage>
</organism>
<evidence type="ECO:0000256" key="4">
    <source>
        <dbReference type="ARBA" id="ARBA00022989"/>
    </source>
</evidence>
<feature type="domain" description="Major facilitator superfamily (MFS) profile" evidence="7">
    <location>
        <begin position="5"/>
        <end position="389"/>
    </location>
</feature>
<dbReference type="PROSITE" id="PS50850">
    <property type="entry name" value="MFS"/>
    <property type="match status" value="1"/>
</dbReference>
<feature type="transmembrane region" description="Helical" evidence="6">
    <location>
        <begin position="300"/>
        <end position="317"/>
    </location>
</feature>
<proteinExistence type="predicted"/>
<dbReference type="Gene3D" id="1.20.1250.20">
    <property type="entry name" value="MFS general substrate transporter like domains"/>
    <property type="match status" value="1"/>
</dbReference>
<keyword evidence="2" id="KW-1003">Cell membrane</keyword>
<protein>
    <submittedName>
        <fullName evidence="8">Transporter</fullName>
    </submittedName>
</protein>
<evidence type="ECO:0000259" key="7">
    <source>
        <dbReference type="PROSITE" id="PS50850"/>
    </source>
</evidence>
<dbReference type="PANTHER" id="PTHR43124:SF3">
    <property type="entry name" value="CHLORAMPHENICOL EFFLUX PUMP RV0191"/>
    <property type="match status" value="1"/>
</dbReference>
<dbReference type="InterPro" id="IPR050189">
    <property type="entry name" value="MFS_Efflux_Transporters"/>
</dbReference>
<dbReference type="InterPro" id="IPR011701">
    <property type="entry name" value="MFS"/>
</dbReference>
<comment type="subcellular location">
    <subcellularLocation>
        <location evidence="1">Cell membrane</location>
        <topology evidence="1">Multi-pass membrane protein</topology>
    </subcellularLocation>
</comment>
<evidence type="ECO:0000256" key="3">
    <source>
        <dbReference type="ARBA" id="ARBA00022692"/>
    </source>
</evidence>
<comment type="caution">
    <text evidence="8">The sequence shown here is derived from an EMBL/GenBank/DDBJ whole genome shotgun (WGS) entry which is preliminary data.</text>
</comment>
<dbReference type="InterPro" id="IPR020846">
    <property type="entry name" value="MFS_dom"/>
</dbReference>
<dbReference type="GO" id="GO:0005886">
    <property type="term" value="C:plasma membrane"/>
    <property type="evidence" value="ECO:0007669"/>
    <property type="project" value="UniProtKB-SubCell"/>
</dbReference>
<feature type="transmembrane region" description="Helical" evidence="6">
    <location>
        <begin position="215"/>
        <end position="235"/>
    </location>
</feature>
<feature type="transmembrane region" description="Helical" evidence="6">
    <location>
        <begin position="337"/>
        <end position="359"/>
    </location>
</feature>
<dbReference type="Pfam" id="PF07690">
    <property type="entry name" value="MFS_1"/>
    <property type="match status" value="1"/>
</dbReference>
<reference evidence="8 9" key="1">
    <citation type="submission" date="2014-12" db="EMBL/GenBank/DDBJ databases">
        <title>Denitrispirillum autotrophicum gen. nov., sp. nov., Denitrifying, Facultatively Autotrophic Bacteria Isolated from Rice Paddy Soil.</title>
        <authorList>
            <person name="Ishii S."/>
            <person name="Ashida N."/>
            <person name="Ohno H."/>
            <person name="Otsuka S."/>
            <person name="Yokota A."/>
            <person name="Senoo K."/>
        </authorList>
    </citation>
    <scope>NUCLEOTIDE SEQUENCE [LARGE SCALE GENOMIC DNA]</scope>
    <source>
        <strain evidence="8 9">TSA66</strain>
    </source>
</reference>